<dbReference type="SUPFAM" id="SSF63829">
    <property type="entry name" value="Calcium-dependent phosphotriesterase"/>
    <property type="match status" value="1"/>
</dbReference>
<keyword evidence="1" id="KW-0732">Signal</keyword>
<feature type="chain" id="PRO_5043651228" description="Ommochrome-binding protein" evidence="1">
    <location>
        <begin position="23"/>
        <end position="287"/>
    </location>
</feature>
<dbReference type="Gene3D" id="2.130.10.10">
    <property type="entry name" value="YVTN repeat-like/Quinoprotein amine dehydrogenase"/>
    <property type="match status" value="1"/>
</dbReference>
<evidence type="ECO:0000256" key="1">
    <source>
        <dbReference type="SAM" id="SignalP"/>
    </source>
</evidence>
<organism evidence="2 3">
    <name type="scientific">Leptosia nina</name>
    <dbReference type="NCBI Taxonomy" id="320188"/>
    <lineage>
        <taxon>Eukaryota</taxon>
        <taxon>Metazoa</taxon>
        <taxon>Ecdysozoa</taxon>
        <taxon>Arthropoda</taxon>
        <taxon>Hexapoda</taxon>
        <taxon>Insecta</taxon>
        <taxon>Pterygota</taxon>
        <taxon>Neoptera</taxon>
        <taxon>Endopterygota</taxon>
        <taxon>Lepidoptera</taxon>
        <taxon>Glossata</taxon>
        <taxon>Ditrysia</taxon>
        <taxon>Papilionoidea</taxon>
        <taxon>Pieridae</taxon>
        <taxon>Pierinae</taxon>
        <taxon>Leptosia</taxon>
    </lineage>
</organism>
<reference evidence="2 3" key="1">
    <citation type="submission" date="2023-11" db="EMBL/GenBank/DDBJ databases">
        <authorList>
            <person name="Okamura Y."/>
        </authorList>
    </citation>
    <scope>NUCLEOTIDE SEQUENCE [LARGE SCALE GENOMIC DNA]</scope>
</reference>
<dbReference type="EMBL" id="CAVLEF010000007">
    <property type="protein sequence ID" value="CAK1546133.1"/>
    <property type="molecule type" value="Genomic_DNA"/>
</dbReference>
<evidence type="ECO:0000313" key="3">
    <source>
        <dbReference type="Proteomes" id="UP001497472"/>
    </source>
</evidence>
<proteinExistence type="predicted"/>
<dbReference type="InterPro" id="IPR015943">
    <property type="entry name" value="WD40/YVTN_repeat-like_dom_sf"/>
</dbReference>
<comment type="caution">
    <text evidence="2">The sequence shown here is derived from an EMBL/GenBank/DDBJ whole genome shotgun (WGS) entry which is preliminary data.</text>
</comment>
<protein>
    <recommendedName>
        <fullName evidence="4">Ommochrome-binding protein</fullName>
    </recommendedName>
</protein>
<evidence type="ECO:0000313" key="2">
    <source>
        <dbReference type="EMBL" id="CAK1546133.1"/>
    </source>
</evidence>
<sequence>MFILVDKMHLLLLLTITSYAHARYVDNNCSGVILRNVNHEKEVLKADVGSPYQLAMDYDTNTLFFSYSTEDENVFRSAFINLKTNEFANIPGVSGGFANAVDSRKHIVYIGGRDGIYKFDYDTKTARHQYTTDNIWQLFYKDRLYYSRYPDEKAFVFTDGDFKLVPELADTRAMLLSVDNYENIYFSNSSGLFVHKKGNGEVINIGEFGVNGFTTDFNGNVYFSTPNAIYNIDVNEKKVKRVAAVDSIYGVAIESDGGIIYASHDSVIRLKSTGTVCPGTDVENVSF</sequence>
<name>A0AAV1J9Q4_9NEOP</name>
<dbReference type="Proteomes" id="UP001497472">
    <property type="component" value="Unassembled WGS sequence"/>
</dbReference>
<feature type="signal peptide" evidence="1">
    <location>
        <begin position="1"/>
        <end position="22"/>
    </location>
</feature>
<accession>A0AAV1J9Q4</accession>
<keyword evidence="3" id="KW-1185">Reference proteome</keyword>
<gene>
    <name evidence="2" type="ORF">LNINA_LOCUS5731</name>
</gene>
<dbReference type="AlphaFoldDB" id="A0AAV1J9Q4"/>
<evidence type="ECO:0008006" key="4">
    <source>
        <dbReference type="Google" id="ProtNLM"/>
    </source>
</evidence>